<keyword evidence="3" id="KW-1185">Reference proteome</keyword>
<comment type="caution">
    <text evidence="2">The sequence shown here is derived from an EMBL/GenBank/DDBJ whole genome shotgun (WGS) entry which is preliminary data.</text>
</comment>
<dbReference type="RefSeq" id="WP_189648185.1">
    <property type="nucleotide sequence ID" value="NZ_BMRC01000006.1"/>
</dbReference>
<evidence type="ECO:0000313" key="2">
    <source>
        <dbReference type="EMBL" id="MFB9209564.1"/>
    </source>
</evidence>
<proteinExistence type="predicted"/>
<feature type="transmembrane region" description="Helical" evidence="1">
    <location>
        <begin position="12"/>
        <end position="30"/>
    </location>
</feature>
<dbReference type="EMBL" id="JBHMEI010000104">
    <property type="protein sequence ID" value="MFB9209564.1"/>
    <property type="molecule type" value="Genomic_DNA"/>
</dbReference>
<evidence type="ECO:0000256" key="1">
    <source>
        <dbReference type="SAM" id="Phobius"/>
    </source>
</evidence>
<dbReference type="Proteomes" id="UP001589647">
    <property type="component" value="Unassembled WGS sequence"/>
</dbReference>
<evidence type="ECO:0000313" key="3">
    <source>
        <dbReference type="Proteomes" id="UP001589647"/>
    </source>
</evidence>
<reference evidence="2 3" key="1">
    <citation type="submission" date="2024-09" db="EMBL/GenBank/DDBJ databases">
        <authorList>
            <person name="Sun Q."/>
            <person name="Mori K."/>
        </authorList>
    </citation>
    <scope>NUCLEOTIDE SEQUENCE [LARGE SCALE GENOMIC DNA]</scope>
    <source>
        <strain evidence="2 3">CCM 3426</strain>
    </source>
</reference>
<sequence length="205" mass="23737">MSNGSTLEITTAGIIATCALFFTVGTFWWMNVRQGRLRSFAPHTFSAAINKERLQLRLPLVFYNTGAKPIVVTDLRIRWLGEDGTLVGVLFWHSTRSQLKPEKPDGHEFPAVFSLEGRKAQQLFVEFWMLWDEVRVQRMDYKIQVQVKLGHKSTWAELLEFTLHGGRILHPENFITYSNDPEYPVHPHDLQLAEKAWKKLDERSA</sequence>
<organism evidence="2 3">
    <name type="scientific">Nonomuraea spiralis</name>
    <dbReference type="NCBI Taxonomy" id="46182"/>
    <lineage>
        <taxon>Bacteria</taxon>
        <taxon>Bacillati</taxon>
        <taxon>Actinomycetota</taxon>
        <taxon>Actinomycetes</taxon>
        <taxon>Streptosporangiales</taxon>
        <taxon>Streptosporangiaceae</taxon>
        <taxon>Nonomuraea</taxon>
    </lineage>
</organism>
<keyword evidence="1" id="KW-1133">Transmembrane helix</keyword>
<gene>
    <name evidence="2" type="ORF">ACFFV7_50870</name>
</gene>
<accession>A0ABV5J0Q8</accession>
<protein>
    <submittedName>
        <fullName evidence="2">Uncharacterized protein</fullName>
    </submittedName>
</protein>
<keyword evidence="1" id="KW-0812">Transmembrane</keyword>
<keyword evidence="1" id="KW-0472">Membrane</keyword>
<name>A0ABV5J0Q8_9ACTN</name>